<evidence type="ECO:0000256" key="1">
    <source>
        <dbReference type="SAM" id="Coils"/>
    </source>
</evidence>
<dbReference type="InterPro" id="IPR050570">
    <property type="entry name" value="Cell_wall_metabolism_enzyme"/>
</dbReference>
<comment type="caution">
    <text evidence="3">The sequence shown here is derived from an EMBL/GenBank/DDBJ whole genome shotgun (WGS) entry which is preliminary data.</text>
</comment>
<dbReference type="Proteomes" id="UP001501727">
    <property type="component" value="Unassembled WGS sequence"/>
</dbReference>
<dbReference type="Gene3D" id="2.70.70.10">
    <property type="entry name" value="Glucose Permease (Domain IIA)"/>
    <property type="match status" value="1"/>
</dbReference>
<keyword evidence="1" id="KW-0175">Coiled coil</keyword>
<keyword evidence="4" id="KW-1185">Reference proteome</keyword>
<dbReference type="PANTHER" id="PTHR21666:SF291">
    <property type="entry name" value="STAGE II SPORULATION PROTEIN Q"/>
    <property type="match status" value="1"/>
</dbReference>
<organism evidence="3 4">
    <name type="scientific">Luteimonas lutimaris</name>
    <dbReference type="NCBI Taxonomy" id="698645"/>
    <lineage>
        <taxon>Bacteria</taxon>
        <taxon>Pseudomonadati</taxon>
        <taxon>Pseudomonadota</taxon>
        <taxon>Gammaproteobacteria</taxon>
        <taxon>Lysobacterales</taxon>
        <taxon>Lysobacteraceae</taxon>
        <taxon>Luteimonas</taxon>
    </lineage>
</organism>
<protein>
    <submittedName>
        <fullName evidence="3">M23 family metallopeptidase</fullName>
    </submittedName>
</protein>
<dbReference type="Pfam" id="PF01551">
    <property type="entry name" value="Peptidase_M23"/>
    <property type="match status" value="1"/>
</dbReference>
<dbReference type="EMBL" id="BAAAZU010000031">
    <property type="protein sequence ID" value="GAA3933881.1"/>
    <property type="molecule type" value="Genomic_DNA"/>
</dbReference>
<gene>
    <name evidence="3" type="ORF">GCM10022229_29790</name>
</gene>
<evidence type="ECO:0000259" key="2">
    <source>
        <dbReference type="Pfam" id="PF01551"/>
    </source>
</evidence>
<dbReference type="RefSeq" id="WP_344760821.1">
    <property type="nucleotide sequence ID" value="NZ_BAAAZU010000031.1"/>
</dbReference>
<evidence type="ECO:0000313" key="4">
    <source>
        <dbReference type="Proteomes" id="UP001501727"/>
    </source>
</evidence>
<feature type="domain" description="M23ase beta-sheet core" evidence="2">
    <location>
        <begin position="234"/>
        <end position="328"/>
    </location>
</feature>
<sequence length="342" mass="36260">MTLHSFLTSARDLSARAWRWTRRNGHALAVYTARHTRHAASHVHARTHAAAAVLHARSAARPATAIAVLLAGGVALGAGATQGLRSAQLSQLQARSDAQQASLDDTRRAAQREINAMAARLGELQAEANRLNALGERLTRIGQLGDGEFDFNKPVGVGGEGPVQDMAAGSLLGGMDRLGAQLADSGKQLSVLESLLFNRELDRSATPSRMPILNTYITSGYGGRADPFGGGSGFHKGIDFHARKGDPVLAVADGVVSFSGVRSGYGNVVEVDHGNGYVTRYAHNSRLVVKVGDLVRSGQEIAKAGSTGRSTGAHVHFEVWQDGRVLNPRKFLGGQDGQHKRM</sequence>
<dbReference type="InterPro" id="IPR011055">
    <property type="entry name" value="Dup_hybrid_motif"/>
</dbReference>
<dbReference type="PANTHER" id="PTHR21666">
    <property type="entry name" value="PEPTIDASE-RELATED"/>
    <property type="match status" value="1"/>
</dbReference>
<reference evidence="4" key="1">
    <citation type="journal article" date="2019" name="Int. J. Syst. Evol. Microbiol.">
        <title>The Global Catalogue of Microorganisms (GCM) 10K type strain sequencing project: providing services to taxonomists for standard genome sequencing and annotation.</title>
        <authorList>
            <consortium name="The Broad Institute Genomics Platform"/>
            <consortium name="The Broad Institute Genome Sequencing Center for Infectious Disease"/>
            <person name="Wu L."/>
            <person name="Ma J."/>
        </authorList>
    </citation>
    <scope>NUCLEOTIDE SEQUENCE [LARGE SCALE GENOMIC DNA]</scope>
    <source>
        <strain evidence="4">JCM 16916</strain>
    </source>
</reference>
<proteinExistence type="predicted"/>
<dbReference type="InterPro" id="IPR016047">
    <property type="entry name" value="M23ase_b-sheet_dom"/>
</dbReference>
<evidence type="ECO:0000313" key="3">
    <source>
        <dbReference type="EMBL" id="GAA3933881.1"/>
    </source>
</evidence>
<name>A0ABP7N3M8_9GAMM</name>
<dbReference type="SUPFAM" id="SSF51261">
    <property type="entry name" value="Duplicated hybrid motif"/>
    <property type="match status" value="1"/>
</dbReference>
<dbReference type="CDD" id="cd12797">
    <property type="entry name" value="M23_peptidase"/>
    <property type="match status" value="1"/>
</dbReference>
<feature type="coiled-coil region" evidence="1">
    <location>
        <begin position="107"/>
        <end position="134"/>
    </location>
</feature>
<accession>A0ABP7N3M8</accession>